<name>A0A084B7G9_STACB</name>
<dbReference type="EMBL" id="KL647833">
    <property type="protein sequence ID" value="KEY73498.1"/>
    <property type="molecule type" value="Genomic_DNA"/>
</dbReference>
<gene>
    <name evidence="3" type="ORF">S7711_03666</name>
</gene>
<dbReference type="AlphaFoldDB" id="A0A084B7G9"/>
<dbReference type="HOGENOM" id="CLU_025711_4_3_1"/>
<proteinExistence type="inferred from homology"/>
<dbReference type="Pfam" id="PF13460">
    <property type="entry name" value="NAD_binding_10"/>
    <property type="match status" value="1"/>
</dbReference>
<evidence type="ECO:0000256" key="1">
    <source>
        <dbReference type="ARBA" id="ARBA00038376"/>
    </source>
</evidence>
<dbReference type="GO" id="GO:0016646">
    <property type="term" value="F:oxidoreductase activity, acting on the CH-NH group of donors, NAD or NADP as acceptor"/>
    <property type="evidence" value="ECO:0007669"/>
    <property type="project" value="TreeGrafter"/>
</dbReference>
<evidence type="ECO:0000313" key="4">
    <source>
        <dbReference type="Proteomes" id="UP000028045"/>
    </source>
</evidence>
<reference evidence="3 4" key="1">
    <citation type="journal article" date="2014" name="BMC Genomics">
        <title>Comparative genome sequencing reveals chemotype-specific gene clusters in the toxigenic black mold Stachybotrys.</title>
        <authorList>
            <person name="Semeiks J."/>
            <person name="Borek D."/>
            <person name="Otwinowski Z."/>
            <person name="Grishin N.V."/>
        </authorList>
    </citation>
    <scope>NUCLEOTIDE SEQUENCE [LARGE SCALE GENOMIC DNA]</scope>
    <source>
        <strain evidence="4">CBS 109288 / IBT 7711</strain>
    </source>
</reference>
<evidence type="ECO:0000259" key="2">
    <source>
        <dbReference type="Pfam" id="PF13460"/>
    </source>
</evidence>
<dbReference type="Proteomes" id="UP000028045">
    <property type="component" value="Unassembled WGS sequence"/>
</dbReference>
<dbReference type="Gene3D" id="3.40.50.720">
    <property type="entry name" value="NAD(P)-binding Rossmann-like Domain"/>
    <property type="match status" value="1"/>
</dbReference>
<accession>A0A084B7G9</accession>
<dbReference type="SUPFAM" id="SSF51735">
    <property type="entry name" value="NAD(P)-binding Rossmann-fold domains"/>
    <property type="match status" value="1"/>
</dbReference>
<feature type="domain" description="NAD(P)-binding" evidence="2">
    <location>
        <begin position="10"/>
        <end position="169"/>
    </location>
</feature>
<organism evidence="3 4">
    <name type="scientific">Stachybotrys chartarum (strain CBS 109288 / IBT 7711)</name>
    <name type="common">Toxic black mold</name>
    <name type="synonym">Stilbospora chartarum</name>
    <dbReference type="NCBI Taxonomy" id="1280523"/>
    <lineage>
        <taxon>Eukaryota</taxon>
        <taxon>Fungi</taxon>
        <taxon>Dikarya</taxon>
        <taxon>Ascomycota</taxon>
        <taxon>Pezizomycotina</taxon>
        <taxon>Sordariomycetes</taxon>
        <taxon>Hypocreomycetidae</taxon>
        <taxon>Hypocreales</taxon>
        <taxon>Stachybotryaceae</taxon>
        <taxon>Stachybotrys</taxon>
    </lineage>
</organism>
<evidence type="ECO:0000313" key="3">
    <source>
        <dbReference type="EMBL" id="KEY73498.1"/>
    </source>
</evidence>
<dbReference type="InterPro" id="IPR036291">
    <property type="entry name" value="NAD(P)-bd_dom_sf"/>
</dbReference>
<dbReference type="InterPro" id="IPR051606">
    <property type="entry name" value="Polyketide_Oxido-like"/>
</dbReference>
<dbReference type="OrthoDB" id="10254221at2759"/>
<keyword evidence="4" id="KW-1185">Reference proteome</keyword>
<dbReference type="InterPro" id="IPR016040">
    <property type="entry name" value="NAD(P)-bd_dom"/>
</dbReference>
<sequence>MTDKKILVLGATGPSGILILRELVYRNHATIAYVRNPGKVPADLVHNPLLEIVEGQMDDVEKVNKVVARTSAVLSILGPISASADPLLYRGYYSTLLTAMKRHGVKRILAMSTLSAGDSMDSFSLVANLLVFAVRLFANSARLTMLEIADVFQKEGQGLDWTVYRIPFIWGDGSAESWAKNRELGEVYAGPIGGRGWKVSLPRAVLAKWLVDSAEGKHDEWIGKMPALSLRA</sequence>
<protein>
    <recommendedName>
        <fullName evidence="2">NAD(P)-binding domain-containing protein</fullName>
    </recommendedName>
</protein>
<comment type="similarity">
    <text evidence="1">Belongs to the avfA family.</text>
</comment>
<dbReference type="PANTHER" id="PTHR43355:SF2">
    <property type="entry name" value="FLAVIN REDUCTASE (NADPH)"/>
    <property type="match status" value="1"/>
</dbReference>
<dbReference type="PANTHER" id="PTHR43355">
    <property type="entry name" value="FLAVIN REDUCTASE (NADPH)"/>
    <property type="match status" value="1"/>
</dbReference>